<evidence type="ECO:0000313" key="4">
    <source>
        <dbReference type="Proteomes" id="UP000006038"/>
    </source>
</evidence>
<proteinExistence type="predicted"/>
<accession>J3MHQ5</accession>
<keyword evidence="4" id="KW-1185">Reference proteome</keyword>
<dbReference type="AlphaFoldDB" id="J3MHQ5"/>
<feature type="region of interest" description="Disordered" evidence="1">
    <location>
        <begin position="1"/>
        <end position="40"/>
    </location>
</feature>
<keyword evidence="2" id="KW-0812">Transmembrane</keyword>
<protein>
    <submittedName>
        <fullName evidence="3">Uncharacterized protein</fullName>
    </submittedName>
</protein>
<sequence>MGAHTRSMSWYMGTPSSPGTGSGSSTGEAQHALSSSGGAGGGSDASFDTNMVIILAALLFALLFALGLNSLARLVIRGEQRGARLARLLRHVEVLKQQRVHAVTPAPAPMLASAGSRKQLRAGLEDEVIKNGVRARLLRGVRRAAAVATVGVQCRIVFPATGAALGVGGGELEGGEGVGEVVVRVRPEVKEGLGAEGLAVLLVDAERAARRARRSGGRRGVASLDHGCCHWQ</sequence>
<evidence type="ECO:0000256" key="2">
    <source>
        <dbReference type="SAM" id="Phobius"/>
    </source>
</evidence>
<dbReference type="EnsemblPlants" id="OB06G35490.1">
    <property type="protein sequence ID" value="OB06G35490.1"/>
    <property type="gene ID" value="OB06G35490"/>
</dbReference>
<reference evidence="3" key="2">
    <citation type="submission" date="2013-04" db="UniProtKB">
        <authorList>
            <consortium name="EnsemblPlants"/>
        </authorList>
    </citation>
    <scope>IDENTIFICATION</scope>
</reference>
<feature type="transmembrane region" description="Helical" evidence="2">
    <location>
        <begin position="51"/>
        <end position="76"/>
    </location>
</feature>
<name>J3MHQ5_ORYBR</name>
<dbReference type="STRING" id="4533.J3MHQ5"/>
<dbReference type="Proteomes" id="UP000006038">
    <property type="component" value="Chromosome 6"/>
</dbReference>
<keyword evidence="2" id="KW-0472">Membrane</keyword>
<reference evidence="3" key="1">
    <citation type="journal article" date="2013" name="Nat. Commun.">
        <title>Whole-genome sequencing of Oryza brachyantha reveals mechanisms underlying Oryza genome evolution.</title>
        <authorList>
            <person name="Chen J."/>
            <person name="Huang Q."/>
            <person name="Gao D."/>
            <person name="Wang J."/>
            <person name="Lang Y."/>
            <person name="Liu T."/>
            <person name="Li B."/>
            <person name="Bai Z."/>
            <person name="Luis Goicoechea J."/>
            <person name="Liang C."/>
            <person name="Chen C."/>
            <person name="Zhang W."/>
            <person name="Sun S."/>
            <person name="Liao Y."/>
            <person name="Zhang X."/>
            <person name="Yang L."/>
            <person name="Song C."/>
            <person name="Wang M."/>
            <person name="Shi J."/>
            <person name="Liu G."/>
            <person name="Liu J."/>
            <person name="Zhou H."/>
            <person name="Zhou W."/>
            <person name="Yu Q."/>
            <person name="An N."/>
            <person name="Chen Y."/>
            <person name="Cai Q."/>
            <person name="Wang B."/>
            <person name="Liu B."/>
            <person name="Min J."/>
            <person name="Huang Y."/>
            <person name="Wu H."/>
            <person name="Li Z."/>
            <person name="Zhang Y."/>
            <person name="Yin Y."/>
            <person name="Song W."/>
            <person name="Jiang J."/>
            <person name="Jackson S.A."/>
            <person name="Wing R.A."/>
            <person name="Wang J."/>
            <person name="Chen M."/>
        </authorList>
    </citation>
    <scope>NUCLEOTIDE SEQUENCE [LARGE SCALE GENOMIC DNA]</scope>
    <source>
        <strain evidence="3">cv. IRGC 101232</strain>
    </source>
</reference>
<organism evidence="3">
    <name type="scientific">Oryza brachyantha</name>
    <name type="common">malo sina</name>
    <dbReference type="NCBI Taxonomy" id="4533"/>
    <lineage>
        <taxon>Eukaryota</taxon>
        <taxon>Viridiplantae</taxon>
        <taxon>Streptophyta</taxon>
        <taxon>Embryophyta</taxon>
        <taxon>Tracheophyta</taxon>
        <taxon>Spermatophyta</taxon>
        <taxon>Magnoliopsida</taxon>
        <taxon>Liliopsida</taxon>
        <taxon>Poales</taxon>
        <taxon>Poaceae</taxon>
        <taxon>BOP clade</taxon>
        <taxon>Oryzoideae</taxon>
        <taxon>Oryzeae</taxon>
        <taxon>Oryzinae</taxon>
        <taxon>Oryza</taxon>
    </lineage>
</organism>
<dbReference type="HOGENOM" id="CLU_1196468_0_0_1"/>
<keyword evidence="2" id="KW-1133">Transmembrane helix</keyword>
<evidence type="ECO:0000313" key="3">
    <source>
        <dbReference type="EnsemblPlants" id="OB06G35490.1"/>
    </source>
</evidence>
<dbReference type="Gramene" id="OB06G35490.1">
    <property type="protein sequence ID" value="OB06G35490.1"/>
    <property type="gene ID" value="OB06G35490"/>
</dbReference>
<feature type="compositionally biased region" description="Low complexity" evidence="1">
    <location>
        <begin position="13"/>
        <end position="27"/>
    </location>
</feature>
<evidence type="ECO:0000256" key="1">
    <source>
        <dbReference type="SAM" id="MobiDB-lite"/>
    </source>
</evidence>